<gene>
    <name evidence="7" type="ORF">GGE31_000013</name>
    <name evidence="6" type="ORF">GGE33_001772</name>
    <name evidence="8" type="ORF">GGE35_000013</name>
</gene>
<dbReference type="EMBL" id="JACIHM010000001">
    <property type="protein sequence ID" value="MBB4444231.1"/>
    <property type="molecule type" value="Genomic_DNA"/>
</dbReference>
<proteinExistence type="inferred from homology"/>
<evidence type="ECO:0000313" key="8">
    <source>
        <dbReference type="EMBL" id="MBB4444231.1"/>
    </source>
</evidence>
<keyword evidence="3 7" id="KW-0238">DNA-binding</keyword>
<keyword evidence="2" id="KW-0805">Transcription regulation</keyword>
<dbReference type="SUPFAM" id="SSF53850">
    <property type="entry name" value="Periplasmic binding protein-like II"/>
    <property type="match status" value="1"/>
</dbReference>
<dbReference type="EMBL" id="JACIGY010000001">
    <property type="protein sequence ID" value="MBB4409542.1"/>
    <property type="molecule type" value="Genomic_DNA"/>
</dbReference>
<dbReference type="Gene3D" id="3.40.190.10">
    <property type="entry name" value="Periplasmic binding protein-like II"/>
    <property type="match status" value="2"/>
</dbReference>
<dbReference type="Pfam" id="PF00126">
    <property type="entry name" value="HTH_1"/>
    <property type="match status" value="1"/>
</dbReference>
<evidence type="ECO:0000256" key="4">
    <source>
        <dbReference type="ARBA" id="ARBA00023163"/>
    </source>
</evidence>
<dbReference type="GO" id="GO:0003700">
    <property type="term" value="F:DNA-binding transcription factor activity"/>
    <property type="evidence" value="ECO:0007669"/>
    <property type="project" value="InterPro"/>
</dbReference>
<feature type="domain" description="HTH lysR-type" evidence="5">
    <location>
        <begin position="1"/>
        <end position="58"/>
    </location>
</feature>
<evidence type="ECO:0000313" key="10">
    <source>
        <dbReference type="Proteomes" id="UP000524535"/>
    </source>
</evidence>
<evidence type="ECO:0000256" key="1">
    <source>
        <dbReference type="ARBA" id="ARBA00009437"/>
    </source>
</evidence>
<evidence type="ECO:0000259" key="5">
    <source>
        <dbReference type="PROSITE" id="PS50931"/>
    </source>
</evidence>
<dbReference type="PRINTS" id="PR00039">
    <property type="entry name" value="HTHLYSR"/>
</dbReference>
<dbReference type="InterPro" id="IPR036388">
    <property type="entry name" value="WH-like_DNA-bd_sf"/>
</dbReference>
<sequence>MELRHVRYFLAIAEEGSFTRAAERLGIAQPPLSQQIKVLEQEAGVRLFRRLSHGVELTPAGRAFRAAVGNVPHEIAEGVRLARKAAAGESGEIRIGFTGTAALSPAVPVCIAQFRNTYPDVEINVTEANSMALAAALIEDRLDVAILRPSNSDPNLLAEEVLTDEPLLAALPATHPLAVSGEIIDLAKLCDDPFILTPRSVGVSLHDAILRACAKSGFTPKSGPAAPHIASILSLVAAGLGVSLVPASIARVDLRGTVFRHLGDTAERVAIALAYRRATTSPVVRNFCSVARKARMDRRFELQAQKE</sequence>
<dbReference type="GO" id="GO:0032993">
    <property type="term" value="C:protein-DNA complex"/>
    <property type="evidence" value="ECO:0007669"/>
    <property type="project" value="TreeGrafter"/>
</dbReference>
<accession>A0A7W6X7J2</accession>
<evidence type="ECO:0000256" key="2">
    <source>
        <dbReference type="ARBA" id="ARBA00023015"/>
    </source>
</evidence>
<protein>
    <submittedName>
        <fullName evidence="7">DNA-binding transcriptional LysR family regulator</fullName>
    </submittedName>
</protein>
<dbReference type="EMBL" id="JACIGW010000001">
    <property type="protein sequence ID" value="MBB4348064.1"/>
    <property type="molecule type" value="Genomic_DNA"/>
</dbReference>
<dbReference type="Gene3D" id="1.10.10.10">
    <property type="entry name" value="Winged helix-like DNA-binding domain superfamily/Winged helix DNA-binding domain"/>
    <property type="match status" value="1"/>
</dbReference>
<dbReference type="Proteomes" id="UP000524535">
    <property type="component" value="Unassembled WGS sequence"/>
</dbReference>
<organism evidence="7 10">
    <name type="scientific">Aliirhizobium cellulosilyticum</name>
    <dbReference type="NCBI Taxonomy" id="393664"/>
    <lineage>
        <taxon>Bacteria</taxon>
        <taxon>Pseudomonadati</taxon>
        <taxon>Pseudomonadota</taxon>
        <taxon>Alphaproteobacteria</taxon>
        <taxon>Hyphomicrobiales</taxon>
        <taxon>Rhizobiaceae</taxon>
        <taxon>Aliirhizobium</taxon>
    </lineage>
</organism>
<evidence type="ECO:0000313" key="7">
    <source>
        <dbReference type="EMBL" id="MBB4409542.1"/>
    </source>
</evidence>
<evidence type="ECO:0000313" key="6">
    <source>
        <dbReference type="EMBL" id="MBB4348064.1"/>
    </source>
</evidence>
<reference evidence="9 10" key="1">
    <citation type="submission" date="2020-08" db="EMBL/GenBank/DDBJ databases">
        <title>Genomic Encyclopedia of Type Strains, Phase IV (KMG-V): Genome sequencing to study the core and pangenomes of soil and plant-associated prokaryotes.</title>
        <authorList>
            <person name="Whitman W."/>
        </authorList>
    </citation>
    <scope>NUCLEOTIDE SEQUENCE [LARGE SCALE GENOMIC DNA]</scope>
    <source>
        <strain evidence="7 10">SEMIA 444</strain>
        <strain evidence="6 9">SEMIA 448</strain>
        <strain evidence="8 11">SEMIA 452</strain>
    </source>
</reference>
<comment type="similarity">
    <text evidence="1">Belongs to the LysR transcriptional regulatory family.</text>
</comment>
<evidence type="ECO:0000256" key="3">
    <source>
        <dbReference type="ARBA" id="ARBA00023125"/>
    </source>
</evidence>
<dbReference type="InterPro" id="IPR036390">
    <property type="entry name" value="WH_DNA-bd_sf"/>
</dbReference>
<evidence type="ECO:0000313" key="9">
    <source>
        <dbReference type="Proteomes" id="UP000520770"/>
    </source>
</evidence>
<dbReference type="PROSITE" id="PS50931">
    <property type="entry name" value="HTH_LYSR"/>
    <property type="match status" value="1"/>
</dbReference>
<comment type="caution">
    <text evidence="7">The sequence shown here is derived from an EMBL/GenBank/DDBJ whole genome shotgun (WGS) entry which is preliminary data.</text>
</comment>
<dbReference type="InterPro" id="IPR000847">
    <property type="entry name" value="LysR_HTH_N"/>
</dbReference>
<dbReference type="GO" id="GO:0003677">
    <property type="term" value="F:DNA binding"/>
    <property type="evidence" value="ECO:0007669"/>
    <property type="project" value="UniProtKB-KW"/>
</dbReference>
<name>A0A7W6X7J2_9HYPH</name>
<dbReference type="RefSeq" id="WP_148146366.1">
    <property type="nucleotide sequence ID" value="NZ_JACIGW010000001.1"/>
</dbReference>
<dbReference type="Proteomes" id="UP000576087">
    <property type="component" value="Unassembled WGS sequence"/>
</dbReference>
<dbReference type="Pfam" id="PF03466">
    <property type="entry name" value="LysR_substrate"/>
    <property type="match status" value="1"/>
</dbReference>
<keyword evidence="4" id="KW-0804">Transcription</keyword>
<dbReference type="AlphaFoldDB" id="A0A7W6X7J2"/>
<evidence type="ECO:0000313" key="11">
    <source>
        <dbReference type="Proteomes" id="UP000576087"/>
    </source>
</evidence>
<dbReference type="InterPro" id="IPR005119">
    <property type="entry name" value="LysR_subst-bd"/>
</dbReference>
<dbReference type="Proteomes" id="UP000520770">
    <property type="component" value="Unassembled WGS sequence"/>
</dbReference>
<dbReference type="PANTHER" id="PTHR30346">
    <property type="entry name" value="TRANSCRIPTIONAL DUAL REGULATOR HCAR-RELATED"/>
    <property type="match status" value="1"/>
</dbReference>
<dbReference type="PANTHER" id="PTHR30346:SF30">
    <property type="entry name" value="SMALL NEUTRAL PROTEASE REGULATORY PROTEIN"/>
    <property type="match status" value="1"/>
</dbReference>
<dbReference type="FunFam" id="1.10.10.10:FF:000001">
    <property type="entry name" value="LysR family transcriptional regulator"/>
    <property type="match status" value="1"/>
</dbReference>
<keyword evidence="10" id="KW-1185">Reference proteome</keyword>
<dbReference type="SUPFAM" id="SSF46785">
    <property type="entry name" value="Winged helix' DNA-binding domain"/>
    <property type="match status" value="1"/>
</dbReference>